<name>A0A7W9KJ35_9PSEU</name>
<dbReference type="Proteomes" id="UP000585638">
    <property type="component" value="Unassembled WGS sequence"/>
</dbReference>
<protein>
    <submittedName>
        <fullName evidence="3">Uncharacterized protein</fullName>
    </submittedName>
</protein>
<keyword evidence="2" id="KW-0732">Signal</keyword>
<evidence type="ECO:0000313" key="4">
    <source>
        <dbReference type="Proteomes" id="UP000585638"/>
    </source>
</evidence>
<evidence type="ECO:0000256" key="1">
    <source>
        <dbReference type="SAM" id="MobiDB-lite"/>
    </source>
</evidence>
<reference evidence="3 4" key="1">
    <citation type="submission" date="2020-08" db="EMBL/GenBank/DDBJ databases">
        <title>Sequencing the genomes of 1000 actinobacteria strains.</title>
        <authorList>
            <person name="Klenk H.-P."/>
        </authorList>
    </citation>
    <scope>NUCLEOTIDE SEQUENCE [LARGE SCALE GENOMIC DNA]</scope>
    <source>
        <strain evidence="3 4">DSM 43851</strain>
    </source>
</reference>
<feature type="chain" id="PRO_5039043754" evidence="2">
    <location>
        <begin position="20"/>
        <end position="57"/>
    </location>
</feature>
<comment type="caution">
    <text evidence="3">The sequence shown here is derived from an EMBL/GenBank/DDBJ whole genome shotgun (WGS) entry which is preliminary data.</text>
</comment>
<feature type="signal peptide" evidence="2">
    <location>
        <begin position="1"/>
        <end position="19"/>
    </location>
</feature>
<dbReference type="EMBL" id="JACHIR010000001">
    <property type="protein sequence ID" value="MBB5892744.1"/>
    <property type="molecule type" value="Genomic_DNA"/>
</dbReference>
<feature type="region of interest" description="Disordered" evidence="1">
    <location>
        <begin position="29"/>
        <end position="57"/>
    </location>
</feature>
<gene>
    <name evidence="3" type="ORF">BJ998_003940</name>
</gene>
<evidence type="ECO:0000313" key="3">
    <source>
        <dbReference type="EMBL" id="MBB5892744.1"/>
    </source>
</evidence>
<keyword evidence="4" id="KW-1185">Reference proteome</keyword>
<dbReference type="RefSeq" id="WP_184863675.1">
    <property type="nucleotide sequence ID" value="NZ_BAAAWY010000001.1"/>
</dbReference>
<organism evidence="3 4">
    <name type="scientific">Kutzneria kofuensis</name>
    <dbReference type="NCBI Taxonomy" id="103725"/>
    <lineage>
        <taxon>Bacteria</taxon>
        <taxon>Bacillati</taxon>
        <taxon>Actinomycetota</taxon>
        <taxon>Actinomycetes</taxon>
        <taxon>Pseudonocardiales</taxon>
        <taxon>Pseudonocardiaceae</taxon>
        <taxon>Kutzneria</taxon>
    </lineage>
</organism>
<accession>A0A7W9KJ35</accession>
<dbReference type="AlphaFoldDB" id="A0A7W9KJ35"/>
<sequence length="57" mass="5798">MIFAALAMLVLAAIALPMATIALSRSARKTTVADGEQASPPTTTDQLELGSDPAAAR</sequence>
<proteinExistence type="predicted"/>
<evidence type="ECO:0000256" key="2">
    <source>
        <dbReference type="SAM" id="SignalP"/>
    </source>
</evidence>